<feature type="region of interest" description="Disordered" evidence="1">
    <location>
        <begin position="782"/>
        <end position="820"/>
    </location>
</feature>
<dbReference type="PANTHER" id="PTHR31569:SF4">
    <property type="entry name" value="SWIM-TYPE DOMAIN-CONTAINING PROTEIN"/>
    <property type="match status" value="1"/>
</dbReference>
<evidence type="ECO:0000259" key="2">
    <source>
        <dbReference type="Pfam" id="PF10551"/>
    </source>
</evidence>
<name>A0A8H4JNA8_9HYPO</name>
<dbReference type="EMBL" id="JAADJG010000864">
    <property type="protein sequence ID" value="KAF4435251.1"/>
    <property type="molecule type" value="Genomic_DNA"/>
</dbReference>
<dbReference type="InterPro" id="IPR052579">
    <property type="entry name" value="Zinc_finger_SWIM"/>
</dbReference>
<dbReference type="Pfam" id="PF10551">
    <property type="entry name" value="MULE"/>
    <property type="match status" value="1"/>
</dbReference>
<feature type="domain" description="MULE transposase" evidence="2">
    <location>
        <begin position="313"/>
        <end position="409"/>
    </location>
</feature>
<dbReference type="OrthoDB" id="1421156at2759"/>
<dbReference type="PANTHER" id="PTHR31569">
    <property type="entry name" value="SWIM-TYPE DOMAIN-CONTAINING PROTEIN"/>
    <property type="match status" value="1"/>
</dbReference>
<proteinExistence type="predicted"/>
<evidence type="ECO:0000313" key="3">
    <source>
        <dbReference type="EMBL" id="KAF4435251.1"/>
    </source>
</evidence>
<organism evidence="3 4">
    <name type="scientific">Fusarium austroafricanum</name>
    <dbReference type="NCBI Taxonomy" id="2364996"/>
    <lineage>
        <taxon>Eukaryota</taxon>
        <taxon>Fungi</taxon>
        <taxon>Dikarya</taxon>
        <taxon>Ascomycota</taxon>
        <taxon>Pezizomycotina</taxon>
        <taxon>Sordariomycetes</taxon>
        <taxon>Hypocreomycetidae</taxon>
        <taxon>Hypocreales</taxon>
        <taxon>Nectriaceae</taxon>
        <taxon>Fusarium</taxon>
        <taxon>Fusarium concolor species complex</taxon>
    </lineage>
</organism>
<dbReference type="Proteomes" id="UP000605986">
    <property type="component" value="Unassembled WGS sequence"/>
</dbReference>
<accession>A0A8H4JNA8</accession>
<evidence type="ECO:0000256" key="1">
    <source>
        <dbReference type="SAM" id="MobiDB-lite"/>
    </source>
</evidence>
<reference evidence="3" key="1">
    <citation type="submission" date="2020-01" db="EMBL/GenBank/DDBJ databases">
        <title>Identification and distribution of gene clusters putatively required for synthesis of sphingolipid metabolism inhibitors in phylogenetically diverse species of the filamentous fungus Fusarium.</title>
        <authorList>
            <person name="Kim H.-S."/>
            <person name="Busman M."/>
            <person name="Brown D.W."/>
            <person name="Divon H."/>
            <person name="Uhlig S."/>
            <person name="Proctor R.H."/>
        </authorList>
    </citation>
    <scope>NUCLEOTIDE SEQUENCE</scope>
    <source>
        <strain evidence="3">NRRL 53441</strain>
    </source>
</reference>
<gene>
    <name evidence="3" type="ORF">F53441_13547</name>
</gene>
<sequence length="960" mass="110862">MAGTILTVRSRGGISMNYNNLARARYWVFVAANRRTGTRPNCHIWYSSLRYRSLSRRFQCRVLLHSLLIVSRLWAYDDCLAMNVNQSQSPTPFPDDCLPPEGEYESREALFEAINAWAATRGYAFITGRSTKEKTGRRTITYMCDRRRNHPIVSRERQRKTTTRTTGCEFSVLAKENKDRSTWTLRHRSDSRFSLHNHEPSQDTTAHPVLRTMSKEHLSQLTGLANAGIAPKEIRTFMRQNTDTIATQQDIYNRIADARREVCQGQSSINALADQLFREGFWSQFQTGPDGRVKAVLFAHPDSVAYLQAYPDVLILDCTYKTNKYGMPLLDLIGVDSCQRSFCVAFAFLSGECEEDYFWALDRFQSLCENRRIRHPSVILTDRCLACMNAVDTCFPSSRPLLCLWHANKAVLRYCQPRFTRQTQGENPGMEAWNEFYGRWHSIIKSPNEQTFHERVSEFEKKYIADYIEEVKYIKTNWLDQYKEKLVKAWVNQHPHFDNVVTSRVEGIHWLLKSHLKVSTLDLFEAWRSIKHALLNQLAELKSNQAKQKIRTPIELSSILYGAVRGWVSHEALRKVEQQRKLLFHQGSTPLSACTGSFSRSQGLPCAHKLEGLLAQGQTLQLEDFHPHWHLTREDNQRPLLEPRQRVDPVTTNSSLPLSSVRRELSGFEVIEKARPIRNPPLCSKCHILGHARNSKECPLRYSELRALPVISSDQPQVCSKTFEWIPFTTPEEPRPPVMKTLGEIQWQPITTLETFEFENESTCQDLPSQLTIETERVDRHMTTPEPQHPSPTPSTCRPQVSPQLNSRDLASNPTTHLRHDDPRAIHQRYVKSREDWYKAQPPGAWLGNRQYRKAMGLPLGYPKASYSWCLDYKQMGRCCKTSTGLREWTKEEMMAYLDWDKAEADRIEAQVAEETENGRLFTSRRGMGELWKIAQRDIDEQEASYAATEQEESCIVVQS</sequence>
<evidence type="ECO:0000313" key="4">
    <source>
        <dbReference type="Proteomes" id="UP000605986"/>
    </source>
</evidence>
<dbReference type="InterPro" id="IPR018289">
    <property type="entry name" value="MULE_transposase_dom"/>
</dbReference>
<protein>
    <submittedName>
        <fullName evidence="3">Transposase</fullName>
    </submittedName>
</protein>
<comment type="caution">
    <text evidence="3">The sequence shown here is derived from an EMBL/GenBank/DDBJ whole genome shotgun (WGS) entry which is preliminary data.</text>
</comment>
<dbReference type="AlphaFoldDB" id="A0A8H4JNA8"/>
<keyword evidence="4" id="KW-1185">Reference proteome</keyword>
<feature type="compositionally biased region" description="Polar residues" evidence="1">
    <location>
        <begin position="794"/>
        <end position="816"/>
    </location>
</feature>